<dbReference type="InterPro" id="IPR001830">
    <property type="entry name" value="Glyco_trans_20"/>
</dbReference>
<feature type="domain" description="Trehalose-6-phosphate phosphatase helical bundle" evidence="9">
    <location>
        <begin position="829"/>
        <end position="931"/>
    </location>
</feature>
<dbReference type="SUPFAM" id="SSF53756">
    <property type="entry name" value="UDP-Glycosyltransferase/glycogen phosphorylase"/>
    <property type="match status" value="1"/>
</dbReference>
<sequence>MNEVESSNKISIEKPFQKNKKKDLVVSNEESVSNDVRRLLSIMNEAEKDIKQSNEKLIKDSLSTFVSIWRAKGKYSEVAFEGLLVILELCLQNNNENQHIFNSLIETLGYHSVQFWKSAIPIVFNSDLTYGSKYRDALLFNLTLFDVNFGKSKLKELFAADRYIQKSLLGVNAKRFSEQYHSLQRRRSKSSLIQSEDSLSEMSEDETEANAKNVKERQARRRRSININSSTESLDKHCDSGDDTNNINTTFSTGGLTSQYLKKRVINVSNAPPVSLKKEKTGEWEIKQGSGGLVSCVDPVMSKDHENMWLANLGMNINKKNNQIDYNKKGHIVDNSPTTNTLGLPLIRQQLADVLFHVLADDEEVEDACGKEKGMKDDLSLLGVLNNYNKANYKLNPVIVQEDDYNVYYGGISNGLIWPAFHNLEEYIVKTYDDPTILNDHWCAYVRVNYQFAIDAVRNSRPQDFIWIHDYHLMLTGLIMQNLDPNLEVGFFLHIPFQPTNDFFTKYKICSLPVLRGLLKFSKVGFQTHRDRASFIDYIKKYLTSAQISFDIKTDTYTITHEGTIASLGVFPVSIKNEDFLKIANNPETIEKSIEKRKLIMGENPPKDGNLIFSVERFDYTKGIKEKLNAWMHYFKKYPNRIGKDVLLQVAVTNRRSVDTYRIYQDECLEIAELINATYKCNEYPNWKPLILSTDGLSRNELVATYLAMDIGLVTPKKDGMNLVVKEMLVCNQNAGLVISTGAGSEIQFTNAGLYSDEEKTYKRIVNLFDVDEFAEAIYNAAIESKETRSKHGKKLNEFILANDIERWSTSFLDPAWSHQVIKLTDIKTLDDFYKLMMRTRDIRRQIVERVLKGIPISDHFSISLINAKESLLHACKPGTTQITLQTDGKENTNAQLDIAIEIKEFERDISFLEFALSDDVYNVEQFIDSLKSSHTEGSEQFRQEVVNVADLFYDADHFEYFFTDRDGTLKSYSCTYQGSVQPAYSGVIQAQFARRCAQTCCIVTTSPMLQIGVLDVSTIPEGYYYFGASVGRDWYLDPSHKFRDTTISPNDLHLLDVIFDDINKMLLETKWRRFTWIGSGLQKHYGHITLAHQDVYNTVEKEEVILLDKEIKNIVKKHDSSGEHIMIKLTDTDIKIFLKTSSTGKIFTKGDGITLFAKKMGFDLTKGRILVCGDSESDIPMLETCLKLNNENVFTVWVSTNNELKVKVGELCRQYNNNNYSFVSCPEVLLGAMAQATIREININRSNAH</sequence>
<organism evidence="11">
    <name type="scientific">Strongyloides ratti</name>
    <name type="common">Parasitic roundworm</name>
    <dbReference type="NCBI Taxonomy" id="34506"/>
    <lineage>
        <taxon>Eukaryota</taxon>
        <taxon>Metazoa</taxon>
        <taxon>Ecdysozoa</taxon>
        <taxon>Nematoda</taxon>
        <taxon>Chromadorea</taxon>
        <taxon>Rhabditida</taxon>
        <taxon>Tylenchina</taxon>
        <taxon>Panagrolaimomorpha</taxon>
        <taxon>Strongyloidoidea</taxon>
        <taxon>Strongyloididae</taxon>
        <taxon>Strongyloides</taxon>
    </lineage>
</organism>
<dbReference type="Pfam" id="PF18572">
    <property type="entry name" value="T6PP_N"/>
    <property type="match status" value="1"/>
</dbReference>
<dbReference type="AlphaFoldDB" id="A0A090KSE2"/>
<gene>
    <name evidence="11 13 14" type="ORF">SRAE_X000217300</name>
</gene>
<keyword evidence="12" id="KW-1185">Reference proteome</keyword>
<accession>A0A090KSE2</accession>
<evidence type="ECO:0000256" key="4">
    <source>
        <dbReference type="ARBA" id="ARBA00012538"/>
    </source>
</evidence>
<name>A0A090KSE2_STRRB</name>
<evidence type="ECO:0000256" key="8">
    <source>
        <dbReference type="SAM" id="MobiDB-lite"/>
    </source>
</evidence>
<feature type="domain" description="Trehalose-6-phosphate phosphatase C-terminal" evidence="10">
    <location>
        <begin position="962"/>
        <end position="1230"/>
    </location>
</feature>
<dbReference type="Pfam" id="PF00982">
    <property type="entry name" value="Glyco_transf_20"/>
    <property type="match status" value="1"/>
</dbReference>
<dbReference type="GO" id="GO:0005829">
    <property type="term" value="C:cytosol"/>
    <property type="evidence" value="ECO:0007669"/>
    <property type="project" value="TreeGrafter"/>
</dbReference>
<keyword evidence="5" id="KW-0328">Glycosyltransferase</keyword>
<keyword evidence="6 11" id="KW-0808">Transferase</keyword>
<comment type="similarity">
    <text evidence="2">In the N-terminal section; belongs to the glycosyltransferase 20 family.</text>
</comment>
<protein>
    <recommendedName>
        <fullName evidence="4">alpha,alpha-trehalose-phosphate synthase (UDP-forming)</fullName>
        <ecNumber evidence="4">2.4.1.15</ecNumber>
    </recommendedName>
</protein>
<comment type="function">
    <text evidence="1">Catalyzes the production of trehalose from glucose-6-phosphate and UDP-alpha-D-glucose in a 2 step process.</text>
</comment>
<reference evidence="13" key="3">
    <citation type="submission" date="2020-12" db="UniProtKB">
        <authorList>
            <consortium name="WormBaseParasite"/>
        </authorList>
    </citation>
    <scope>IDENTIFICATION</scope>
</reference>
<dbReference type="GO" id="GO:0005992">
    <property type="term" value="P:trehalose biosynthetic process"/>
    <property type="evidence" value="ECO:0007669"/>
    <property type="project" value="InterPro"/>
</dbReference>
<dbReference type="Proteomes" id="UP000035682">
    <property type="component" value="Unplaced"/>
</dbReference>
<evidence type="ECO:0000256" key="2">
    <source>
        <dbReference type="ARBA" id="ARBA00005409"/>
    </source>
</evidence>
<dbReference type="PANTHER" id="PTHR10788:SF110">
    <property type="entry name" value="ALPHA,ALPHA-TREHALOSE-PHOSPHATE SYNTHASE [UDP-FORMING] 2"/>
    <property type="match status" value="1"/>
</dbReference>
<reference evidence="12" key="2">
    <citation type="submission" date="2014-09" db="EMBL/GenBank/DDBJ databases">
        <authorList>
            <person name="Martin A.A."/>
        </authorList>
    </citation>
    <scope>NUCLEOTIDE SEQUENCE</scope>
    <source>
        <strain evidence="12">ED321</strain>
    </source>
</reference>
<dbReference type="InterPro" id="IPR023214">
    <property type="entry name" value="HAD_sf"/>
</dbReference>
<evidence type="ECO:0000313" key="11">
    <source>
        <dbReference type="EMBL" id="CEF60435.1"/>
    </source>
</evidence>
<reference evidence="11" key="1">
    <citation type="submission" date="2014-09" db="EMBL/GenBank/DDBJ databases">
        <authorList>
            <person name="Aslett A.Martin."/>
        </authorList>
    </citation>
    <scope>NUCLEOTIDE SEQUENCE</scope>
    <source>
        <strain evidence="11">ED321 Heterogonic</strain>
    </source>
</reference>
<dbReference type="EC" id="2.4.1.15" evidence="4"/>
<dbReference type="Gene3D" id="1.20.58.1800">
    <property type="match status" value="1"/>
</dbReference>
<dbReference type="PANTHER" id="PTHR10788">
    <property type="entry name" value="TREHALOSE-6-PHOSPHATE SYNTHASE"/>
    <property type="match status" value="1"/>
</dbReference>
<dbReference type="Gene3D" id="3.30.70.3080">
    <property type="match status" value="1"/>
</dbReference>
<dbReference type="RefSeq" id="XP_024499644.1">
    <property type="nucleotide sequence ID" value="XM_024644773.1"/>
</dbReference>
<dbReference type="Gene3D" id="3.40.50.1000">
    <property type="entry name" value="HAD superfamily/HAD-like"/>
    <property type="match status" value="1"/>
</dbReference>
<evidence type="ECO:0000259" key="9">
    <source>
        <dbReference type="Pfam" id="PF18572"/>
    </source>
</evidence>
<evidence type="ECO:0000313" key="14">
    <source>
        <dbReference type="WormBase" id="SRAE_X000217300"/>
    </source>
</evidence>
<evidence type="ECO:0000256" key="3">
    <source>
        <dbReference type="ARBA" id="ARBA00006107"/>
    </source>
</evidence>
<feature type="compositionally biased region" description="Acidic residues" evidence="8">
    <location>
        <begin position="198"/>
        <end position="208"/>
    </location>
</feature>
<evidence type="ECO:0000256" key="6">
    <source>
        <dbReference type="ARBA" id="ARBA00022679"/>
    </source>
</evidence>
<dbReference type="EMBL" id="LN609398">
    <property type="protein sequence ID" value="CEF60435.1"/>
    <property type="molecule type" value="Genomic_DNA"/>
</dbReference>
<dbReference type="WBParaSite" id="SRAE_X000217300.1">
    <property type="protein sequence ID" value="SRAE_X000217300.1"/>
    <property type="gene ID" value="WBGene00267751"/>
</dbReference>
<evidence type="ECO:0000256" key="5">
    <source>
        <dbReference type="ARBA" id="ARBA00022676"/>
    </source>
</evidence>
<dbReference type="CDD" id="cd03788">
    <property type="entry name" value="GT20_TPS"/>
    <property type="match status" value="1"/>
</dbReference>
<evidence type="ECO:0000256" key="1">
    <source>
        <dbReference type="ARBA" id="ARBA00002045"/>
    </source>
</evidence>
<dbReference type="Pfam" id="PF21141">
    <property type="entry name" value="T6PP_C"/>
    <property type="match status" value="1"/>
</dbReference>
<comment type="catalytic activity">
    <reaction evidence="7">
        <text>D-glucose 6-phosphate + UDP-alpha-D-glucose = alpha,alpha-trehalose 6-phosphate + UDP + H(+)</text>
        <dbReference type="Rhea" id="RHEA:18889"/>
        <dbReference type="ChEBI" id="CHEBI:15378"/>
        <dbReference type="ChEBI" id="CHEBI:58223"/>
        <dbReference type="ChEBI" id="CHEBI:58429"/>
        <dbReference type="ChEBI" id="CHEBI:58885"/>
        <dbReference type="ChEBI" id="CHEBI:61548"/>
        <dbReference type="EC" id="2.4.1.15"/>
    </reaction>
</comment>
<dbReference type="CTD" id="36385245"/>
<dbReference type="WormBase" id="SRAE_X000217300">
    <property type="protein sequence ID" value="SRP07396"/>
    <property type="gene ID" value="WBGene00267751"/>
</dbReference>
<dbReference type="GO" id="GO:0004805">
    <property type="term" value="F:trehalose-phosphatase activity"/>
    <property type="evidence" value="ECO:0007669"/>
    <property type="project" value="TreeGrafter"/>
</dbReference>
<proteinExistence type="inferred from homology"/>
<dbReference type="OrthoDB" id="755951at2759"/>
<dbReference type="Gene3D" id="3.40.50.2000">
    <property type="entry name" value="Glycogen Phosphorylase B"/>
    <property type="match status" value="2"/>
</dbReference>
<dbReference type="OMA" id="FGEKFHH"/>
<dbReference type="InterPro" id="IPR041064">
    <property type="entry name" value="T6PP_helical"/>
</dbReference>
<dbReference type="GO" id="GO:0003825">
    <property type="term" value="F:alpha,alpha-trehalose-phosphate synthase (UDP-forming) activity"/>
    <property type="evidence" value="ECO:0007669"/>
    <property type="project" value="UniProtKB-EC"/>
</dbReference>
<dbReference type="InterPro" id="IPR049063">
    <property type="entry name" value="T6PP_C"/>
</dbReference>
<dbReference type="FunFam" id="3.40.50.2000:FF:000206">
    <property type="entry name" value="Trehalose-6-phosphate synthase"/>
    <property type="match status" value="1"/>
</dbReference>
<dbReference type="SUPFAM" id="SSF56784">
    <property type="entry name" value="HAD-like"/>
    <property type="match status" value="1"/>
</dbReference>
<evidence type="ECO:0000259" key="10">
    <source>
        <dbReference type="Pfam" id="PF21141"/>
    </source>
</evidence>
<feature type="region of interest" description="Disordered" evidence="8">
    <location>
        <begin position="187"/>
        <end position="246"/>
    </location>
</feature>
<dbReference type="InterPro" id="IPR036412">
    <property type="entry name" value="HAD-like_sf"/>
</dbReference>
<evidence type="ECO:0000313" key="13">
    <source>
        <dbReference type="WBParaSite" id="SRAE_X000217300.1"/>
    </source>
</evidence>
<dbReference type="GeneID" id="36385245"/>
<evidence type="ECO:0000313" key="12">
    <source>
        <dbReference type="Proteomes" id="UP000035682"/>
    </source>
</evidence>
<evidence type="ECO:0000256" key="7">
    <source>
        <dbReference type="ARBA" id="ARBA00048039"/>
    </source>
</evidence>
<comment type="similarity">
    <text evidence="3">In the C-terminal section; belongs to the gob-1 trehalose phosphatase family.</text>
</comment>